<dbReference type="Pfam" id="PF06391">
    <property type="entry name" value="MAT1"/>
    <property type="match status" value="1"/>
</dbReference>
<dbReference type="GO" id="GO:0005675">
    <property type="term" value="C:transcription factor TFIIH holo complex"/>
    <property type="evidence" value="ECO:0007669"/>
    <property type="project" value="TreeGrafter"/>
</dbReference>
<name>A0A7S0L1E5_9EUKA</name>
<dbReference type="InterPro" id="IPR015877">
    <property type="entry name" value="MAT1_centre"/>
</dbReference>
<evidence type="ECO:0000313" key="2">
    <source>
        <dbReference type="EMBL" id="CAD8597995.1"/>
    </source>
</evidence>
<dbReference type="EMBL" id="HBEY01002752">
    <property type="protein sequence ID" value="CAD8597995.1"/>
    <property type="molecule type" value="Transcribed_RNA"/>
</dbReference>
<sequence length="251" mass="28248">MAADGDASLELERSFRRDVRKAYYRREADFATLLEYNDYLEEVEDLIVRLLDERTRADTQTKLRELGKLERELTARNRALFDEDRRRLEERAYLDSDETKRRAEARARAEQEAAEEQARVKAELLEKIASGKANAATAQSELRKHAQLVAALASAGGGGGSSAISLGQTSGLRLQAQPLPGALLQPLHPVPDSNGPKLMVRSRDLKREDYEDDPLAYALVCAAGGLRRDTWRKRYREEAFNARALTFVPFA</sequence>
<dbReference type="AlphaFoldDB" id="A0A7S0L1E5"/>
<feature type="domain" description="MAT1 centre" evidence="1">
    <location>
        <begin position="6"/>
        <end position="144"/>
    </location>
</feature>
<organism evidence="2">
    <name type="scientific">Coccolithus braarudii</name>
    <dbReference type="NCBI Taxonomy" id="221442"/>
    <lineage>
        <taxon>Eukaryota</taxon>
        <taxon>Haptista</taxon>
        <taxon>Haptophyta</taxon>
        <taxon>Prymnesiophyceae</taxon>
        <taxon>Coccolithales</taxon>
        <taxon>Coccolithaceae</taxon>
        <taxon>Coccolithus</taxon>
    </lineage>
</organism>
<proteinExistence type="predicted"/>
<protein>
    <recommendedName>
        <fullName evidence="1">MAT1 centre domain-containing protein</fullName>
    </recommendedName>
</protein>
<dbReference type="GO" id="GO:0006357">
    <property type="term" value="P:regulation of transcription by RNA polymerase II"/>
    <property type="evidence" value="ECO:0007669"/>
    <property type="project" value="TreeGrafter"/>
</dbReference>
<accession>A0A7S0L1E5</accession>
<reference evidence="2" key="1">
    <citation type="submission" date="2021-01" db="EMBL/GenBank/DDBJ databases">
        <authorList>
            <person name="Corre E."/>
            <person name="Pelletier E."/>
            <person name="Niang G."/>
            <person name="Scheremetjew M."/>
            <person name="Finn R."/>
            <person name="Kale V."/>
            <person name="Holt S."/>
            <person name="Cochrane G."/>
            <person name="Meng A."/>
            <person name="Brown T."/>
            <person name="Cohen L."/>
        </authorList>
    </citation>
    <scope>NUCLEOTIDE SEQUENCE</scope>
    <source>
        <strain evidence="2">PLY182g</strain>
    </source>
</reference>
<dbReference type="GO" id="GO:0006281">
    <property type="term" value="P:DNA repair"/>
    <property type="evidence" value="ECO:0007669"/>
    <property type="project" value="TreeGrafter"/>
</dbReference>
<gene>
    <name evidence="2" type="ORF">CPEL01642_LOCUS1325</name>
</gene>
<dbReference type="PANTHER" id="PTHR12683:SF13">
    <property type="entry name" value="CDK-ACTIVATING KINASE ASSEMBLY FACTOR MAT1"/>
    <property type="match status" value="1"/>
</dbReference>
<evidence type="ECO:0000259" key="1">
    <source>
        <dbReference type="Pfam" id="PF06391"/>
    </source>
</evidence>
<dbReference type="PANTHER" id="PTHR12683">
    <property type="entry name" value="CDK-ACTIVATING KINASE ASSEMBLY FACTOR MAT1"/>
    <property type="match status" value="1"/>
</dbReference>